<dbReference type="PANTHER" id="PTHR24120">
    <property type="entry name" value="GH07239P"/>
    <property type="match status" value="1"/>
</dbReference>
<sequence length="334" mass="36961">MPKLISAAIEGNVDVIRGCLDADPTCERDENGMTALMHAAFNGNLECVELLIPYEKGLRDATGWTALMHATLGGHLNCIEALLEESRIQSTNLKNDFYPGTTALMIAARRNWKNATTLLIKHEGGIRKANGWTALMVAVWFNSLSVVPLLKNVEQGLTDDDGWTALMHAAMKNRIEVLDILLDKEVGMQSTKKKYEYPVGTSALMIATVLGRFNFIEGLFQYEKGLKDASGHDVLWHAKNNSRLGVIRKPTISSEMILFLLLQKLNASNERAGTGLMATIGGDEVEDKEDKHPSLTENMCLRADLMALQVRIKELEDMLGVHKETPDTSKPEVQ</sequence>
<dbReference type="Proteomes" id="UP000315496">
    <property type="component" value="Chromosome 3"/>
</dbReference>
<dbReference type="InterPro" id="IPR002110">
    <property type="entry name" value="Ankyrin_rpt"/>
</dbReference>
<reference evidence="3 4" key="1">
    <citation type="submission" date="2019-05" db="EMBL/GenBank/DDBJ databases">
        <title>The compact genome of Giardia muris reveals important steps in the evolution of intestinal protozoan parasites.</title>
        <authorList>
            <person name="Xu F."/>
            <person name="Jimenez-Gonzalez A."/>
            <person name="Einarsson E."/>
            <person name="Astvaldsson A."/>
            <person name="Peirasmaki D."/>
            <person name="Eckmann L."/>
            <person name="Andersson J.O."/>
            <person name="Svard S.G."/>
            <person name="Jerlstrom-Hultqvist J."/>
        </authorList>
    </citation>
    <scope>NUCLEOTIDE SEQUENCE [LARGE SCALE GENOMIC DNA]</scope>
    <source>
        <strain evidence="3 4">Roberts-Thomson</strain>
    </source>
</reference>
<dbReference type="InterPro" id="IPR036770">
    <property type="entry name" value="Ankyrin_rpt-contain_sf"/>
</dbReference>
<dbReference type="VEuPathDB" id="GiardiaDB:GMRT_10073"/>
<keyword evidence="2" id="KW-0175">Coiled coil</keyword>
<evidence type="ECO:0000256" key="2">
    <source>
        <dbReference type="SAM" id="Coils"/>
    </source>
</evidence>
<gene>
    <name evidence="3" type="ORF">GMRT_10073</name>
</gene>
<feature type="repeat" description="ANK" evidence="1">
    <location>
        <begin position="31"/>
        <end position="52"/>
    </location>
</feature>
<dbReference type="EMBL" id="VDLU01000003">
    <property type="protein sequence ID" value="TNJ27958.1"/>
    <property type="molecule type" value="Genomic_DNA"/>
</dbReference>
<evidence type="ECO:0000313" key="3">
    <source>
        <dbReference type="EMBL" id="TNJ27958.1"/>
    </source>
</evidence>
<dbReference type="PROSITE" id="PS50088">
    <property type="entry name" value="ANK_REPEAT"/>
    <property type="match status" value="2"/>
</dbReference>
<dbReference type="OrthoDB" id="426293at2759"/>
<evidence type="ECO:0000313" key="4">
    <source>
        <dbReference type="Proteomes" id="UP000315496"/>
    </source>
</evidence>
<dbReference type="SUPFAM" id="SSF48403">
    <property type="entry name" value="Ankyrin repeat"/>
    <property type="match status" value="1"/>
</dbReference>
<protein>
    <submittedName>
        <fullName evidence="3">Ankyrin repeat protein 1</fullName>
    </submittedName>
</protein>
<feature type="coiled-coil region" evidence="2">
    <location>
        <begin position="298"/>
        <end position="325"/>
    </location>
</feature>
<keyword evidence="4" id="KW-1185">Reference proteome</keyword>
<dbReference type="Pfam" id="PF12796">
    <property type="entry name" value="Ank_2"/>
    <property type="match status" value="2"/>
</dbReference>
<evidence type="ECO:0000256" key="1">
    <source>
        <dbReference type="PROSITE-ProRule" id="PRU00023"/>
    </source>
</evidence>
<dbReference type="SMART" id="SM00248">
    <property type="entry name" value="ANK"/>
    <property type="match status" value="5"/>
</dbReference>
<dbReference type="Gene3D" id="1.25.40.20">
    <property type="entry name" value="Ankyrin repeat-containing domain"/>
    <property type="match status" value="2"/>
</dbReference>
<keyword evidence="1" id="KW-0040">ANK repeat</keyword>
<proteinExistence type="predicted"/>
<name>A0A4Z1SWR0_GIAMU</name>
<dbReference type="Pfam" id="PF13606">
    <property type="entry name" value="Ank_3"/>
    <property type="match status" value="1"/>
</dbReference>
<dbReference type="AlphaFoldDB" id="A0A4Z1SWR0"/>
<organism evidence="3 4">
    <name type="scientific">Giardia muris</name>
    <dbReference type="NCBI Taxonomy" id="5742"/>
    <lineage>
        <taxon>Eukaryota</taxon>
        <taxon>Metamonada</taxon>
        <taxon>Diplomonadida</taxon>
        <taxon>Hexamitidae</taxon>
        <taxon>Giardiinae</taxon>
        <taxon>Giardia</taxon>
    </lineage>
</organism>
<feature type="repeat" description="ANK" evidence="1">
    <location>
        <begin position="161"/>
        <end position="193"/>
    </location>
</feature>
<dbReference type="PANTHER" id="PTHR24120:SF4">
    <property type="entry name" value="GH07239P"/>
    <property type="match status" value="1"/>
</dbReference>
<comment type="caution">
    <text evidence="3">The sequence shown here is derived from an EMBL/GenBank/DDBJ whole genome shotgun (WGS) entry which is preliminary data.</text>
</comment>
<accession>A0A4Z1SWR0</accession>
<dbReference type="PROSITE" id="PS50297">
    <property type="entry name" value="ANK_REP_REGION"/>
    <property type="match status" value="1"/>
</dbReference>